<sequence length="608" mass="67613">MTSEDAKSTSDLELDLELRFFDGADDQLVDIARRYWSFDGVDESGAYPQWGCLVRDIDTAGWGRRLHVLAAAVSRAVLKGFSCAACGGELSLASRSTLQEVLDGAHEHDCVDCRPVLLEEAEKLSDPKRRARRQQHQERQLALQRVASAKQEWLHNRREAAYETYPLRWRPEEQVPPLSLYQELTALAVLRYAAKGGLVCAQARLTDRALVPHVEDFEALNELHNLGVLAIHPGTPLDSLVWEPATFQEAYAQAEGNLDNLPAARPAGRYWPFKTVFYVPFGSDASLAAKRLDKELTQRLARALKDHERYQALEELAVEVIAAETVRYFDYKLTQHHLPAVPGDHRPRLEEAAVRLARSRCLGDMYFCAWSAASSAATASKRHPSAPQENMTTHGVNRFEDRAKTLLDNPGEEVKTFEEDANFGLSALTRTLFYTVLDMNPMTTTLSQIRQQRPAPPTPPSPPRVAQPSTAPSAEDSKWTYPPLEESEFPSVELQARRLAEVAAHWSPEKVASGFEDVRQTITAVWEDGHPDRSTLIDAAAGLETYFHQLRSYLDSHQAALAMILAGGLRRELIGQCPDTFYAGQIVIGLLGDSLTPALDMDGSPPVS</sequence>
<proteinExistence type="predicted"/>
<evidence type="ECO:0000256" key="1">
    <source>
        <dbReference type="SAM" id="MobiDB-lite"/>
    </source>
</evidence>
<protein>
    <submittedName>
        <fullName evidence="2">Uncharacterized protein</fullName>
    </submittedName>
</protein>
<keyword evidence="2" id="KW-0614">Plasmid</keyword>
<evidence type="ECO:0000313" key="2">
    <source>
        <dbReference type="EMBL" id="UOE22252.1"/>
    </source>
</evidence>
<dbReference type="RefSeq" id="WP_068693645.1">
    <property type="nucleotide sequence ID" value="NZ_CP063197.1"/>
</dbReference>
<accession>A0AA97M1K1</accession>
<dbReference type="EMBL" id="CP063197">
    <property type="protein sequence ID" value="UOE22252.1"/>
    <property type="molecule type" value="Genomic_DNA"/>
</dbReference>
<organism evidence="2 3">
    <name type="scientific">Thermobifida halotolerans</name>
    <dbReference type="NCBI Taxonomy" id="483545"/>
    <lineage>
        <taxon>Bacteria</taxon>
        <taxon>Bacillati</taxon>
        <taxon>Actinomycetota</taxon>
        <taxon>Actinomycetes</taxon>
        <taxon>Streptosporangiales</taxon>
        <taxon>Nocardiopsidaceae</taxon>
        <taxon>Thermobifida</taxon>
    </lineage>
</organism>
<geneLocation type="plasmid" evidence="2 3">
    <name>pTH1</name>
</geneLocation>
<evidence type="ECO:0000313" key="3">
    <source>
        <dbReference type="Proteomes" id="UP000265719"/>
    </source>
</evidence>
<feature type="region of interest" description="Disordered" evidence="1">
    <location>
        <begin position="447"/>
        <end position="483"/>
    </location>
</feature>
<dbReference type="Proteomes" id="UP000265719">
    <property type="component" value="Plasmid pTH1"/>
</dbReference>
<dbReference type="KEGG" id="thao:NI17_024110"/>
<keyword evidence="3" id="KW-1185">Reference proteome</keyword>
<dbReference type="AlphaFoldDB" id="A0AA97M1K1"/>
<reference evidence="2" key="1">
    <citation type="submission" date="2020-10" db="EMBL/GenBank/DDBJ databases">
        <title>De novo genome project of the cellulose decomposer Thermobifida halotolerans type strain.</title>
        <authorList>
            <person name="Nagy I."/>
            <person name="Horvath B."/>
            <person name="Kukolya J."/>
            <person name="Nagy I."/>
            <person name="Orsini M."/>
        </authorList>
    </citation>
    <scope>NUCLEOTIDE SEQUENCE</scope>
    <source>
        <strain evidence="2">DSM 44931</strain>
        <plasmid evidence="2">pTH1</plasmid>
    </source>
</reference>
<name>A0AA97M1K1_9ACTN</name>
<gene>
    <name evidence="2" type="ORF">NI17_024110</name>
</gene>
<feature type="compositionally biased region" description="Pro residues" evidence="1">
    <location>
        <begin position="454"/>
        <end position="465"/>
    </location>
</feature>